<dbReference type="EMBL" id="BGPR01000389">
    <property type="protein sequence ID" value="GBM17452.1"/>
    <property type="molecule type" value="Genomic_DNA"/>
</dbReference>
<sequence length="201" mass="22882">MRRDELLKSDFRLDHLNDKDKKDMQELLLKNCKVFSKSYKTLGETTALTPEFSLLHNFPSQTKPYPIPLIAKKYAQQEINNLLEAGIIEPSSSSYCLPVIFIKKEQNPNDSNSEPKFRMVVDYRLLNSITETFKVCLPKISEIIKNIADASRIVKPCSNGVWLGQTSSRSRFVLVDRGLWNSNSRAVPTARDFANISVALE</sequence>
<protein>
    <recommendedName>
        <fullName evidence="3">Retrovirus-related Pol polyprotein from transposon opus</fullName>
    </recommendedName>
</protein>
<evidence type="ECO:0000313" key="1">
    <source>
        <dbReference type="EMBL" id="GBM17452.1"/>
    </source>
</evidence>
<proteinExistence type="predicted"/>
<dbReference type="GO" id="GO:0071897">
    <property type="term" value="P:DNA biosynthetic process"/>
    <property type="evidence" value="ECO:0007669"/>
    <property type="project" value="UniProtKB-ARBA"/>
</dbReference>
<name>A0A4Y2DKX7_ARAVE</name>
<dbReference type="OrthoDB" id="10069439at2759"/>
<evidence type="ECO:0008006" key="3">
    <source>
        <dbReference type="Google" id="ProtNLM"/>
    </source>
</evidence>
<accession>A0A4Y2DKX7</accession>
<dbReference type="Proteomes" id="UP000499080">
    <property type="component" value="Unassembled WGS sequence"/>
</dbReference>
<comment type="caution">
    <text evidence="1">The sequence shown here is derived from an EMBL/GenBank/DDBJ whole genome shotgun (WGS) entry which is preliminary data.</text>
</comment>
<dbReference type="PANTHER" id="PTHR24559:SF444">
    <property type="entry name" value="REVERSE TRANSCRIPTASE DOMAIN-CONTAINING PROTEIN"/>
    <property type="match status" value="1"/>
</dbReference>
<dbReference type="AlphaFoldDB" id="A0A4Y2DKX7"/>
<dbReference type="PANTHER" id="PTHR24559">
    <property type="entry name" value="TRANSPOSON TY3-I GAG-POL POLYPROTEIN"/>
    <property type="match status" value="1"/>
</dbReference>
<keyword evidence="2" id="KW-1185">Reference proteome</keyword>
<dbReference type="Gene3D" id="3.10.10.10">
    <property type="entry name" value="HIV Type 1 Reverse Transcriptase, subunit A, domain 1"/>
    <property type="match status" value="1"/>
</dbReference>
<organism evidence="1 2">
    <name type="scientific">Araneus ventricosus</name>
    <name type="common">Orbweaver spider</name>
    <name type="synonym">Epeira ventricosa</name>
    <dbReference type="NCBI Taxonomy" id="182803"/>
    <lineage>
        <taxon>Eukaryota</taxon>
        <taxon>Metazoa</taxon>
        <taxon>Ecdysozoa</taxon>
        <taxon>Arthropoda</taxon>
        <taxon>Chelicerata</taxon>
        <taxon>Arachnida</taxon>
        <taxon>Araneae</taxon>
        <taxon>Araneomorphae</taxon>
        <taxon>Entelegynae</taxon>
        <taxon>Araneoidea</taxon>
        <taxon>Araneidae</taxon>
        <taxon>Araneus</taxon>
    </lineage>
</organism>
<gene>
    <name evidence="1" type="ORF">AVEN_193752_1</name>
</gene>
<dbReference type="InterPro" id="IPR043502">
    <property type="entry name" value="DNA/RNA_pol_sf"/>
</dbReference>
<dbReference type="InterPro" id="IPR053134">
    <property type="entry name" value="RNA-dir_DNA_polymerase"/>
</dbReference>
<evidence type="ECO:0000313" key="2">
    <source>
        <dbReference type="Proteomes" id="UP000499080"/>
    </source>
</evidence>
<dbReference type="SUPFAM" id="SSF56672">
    <property type="entry name" value="DNA/RNA polymerases"/>
    <property type="match status" value="1"/>
</dbReference>
<reference evidence="1 2" key="1">
    <citation type="journal article" date="2019" name="Sci. Rep.">
        <title>Orb-weaving spider Araneus ventricosus genome elucidates the spidroin gene catalogue.</title>
        <authorList>
            <person name="Kono N."/>
            <person name="Nakamura H."/>
            <person name="Ohtoshi R."/>
            <person name="Moran D.A.P."/>
            <person name="Shinohara A."/>
            <person name="Yoshida Y."/>
            <person name="Fujiwara M."/>
            <person name="Mori M."/>
            <person name="Tomita M."/>
            <person name="Arakawa K."/>
        </authorList>
    </citation>
    <scope>NUCLEOTIDE SEQUENCE [LARGE SCALE GENOMIC DNA]</scope>
</reference>